<feature type="transmembrane region" description="Helical" evidence="1">
    <location>
        <begin position="188"/>
        <end position="209"/>
    </location>
</feature>
<name>A0A4Q9GNL8_9MICO</name>
<sequence>MTYSPPDESTLGVLVGVRENRALRTNPLARAKRQDGQHRASLGTAFIGIGAALVCAVRAIYGFSWFVSLWSTYPNAIPALAAWILLIIVLVTAFITTRIMGDHLPDWMFLAFVGALTLVIALDLLAIWPLHDIGRYATASLTAAMSLLLVITLRTTRDVLLVTGIFGAVLAAAMIVNTPLTANNIPPLITSLGFAMLPVVIGVSVVRGFRRMVQVELDRVLVQSTVSAPRFAVGMLASEELARLDLAAEELLDSVATGRNPLPLKPKIASIAASLATELRLHLIEGRRETWLYHAISESEMLGRSVTLVDRGSLAGLLDANQRDGLLAAIWLLLSDNVRPNTNRTVNVQVGPIEQAREPGIGQKLGVPIVVTTSNVTRNRVDPSTWDAIRRVGRYSDTTQNASLRVDIECFVDNPADV</sequence>
<reference evidence="3" key="1">
    <citation type="submission" date="2019-02" db="EMBL/GenBank/DDBJ databases">
        <title>Glaciihabitans arcticus sp. nov., a psychrotolerant bacterium isolated from polar soil.</title>
        <authorList>
            <person name="Dahal R.H."/>
        </authorList>
    </citation>
    <scope>NUCLEOTIDE SEQUENCE [LARGE SCALE GENOMIC DNA]</scope>
    <source>
        <strain evidence="3">RP-3-7</strain>
    </source>
</reference>
<evidence type="ECO:0000313" key="2">
    <source>
        <dbReference type="EMBL" id="TBN56255.1"/>
    </source>
</evidence>
<keyword evidence="1" id="KW-0812">Transmembrane</keyword>
<evidence type="ECO:0000313" key="3">
    <source>
        <dbReference type="Proteomes" id="UP000294194"/>
    </source>
</evidence>
<keyword evidence="1" id="KW-0472">Membrane</keyword>
<organism evidence="2 3">
    <name type="scientific">Glaciihabitans arcticus</name>
    <dbReference type="NCBI Taxonomy" id="2668039"/>
    <lineage>
        <taxon>Bacteria</taxon>
        <taxon>Bacillati</taxon>
        <taxon>Actinomycetota</taxon>
        <taxon>Actinomycetes</taxon>
        <taxon>Micrococcales</taxon>
        <taxon>Microbacteriaceae</taxon>
        <taxon>Glaciihabitans</taxon>
    </lineage>
</organism>
<accession>A0A4Q9GNL8</accession>
<feature type="transmembrane region" description="Helical" evidence="1">
    <location>
        <begin position="76"/>
        <end position="95"/>
    </location>
</feature>
<feature type="transmembrane region" description="Helical" evidence="1">
    <location>
        <begin position="159"/>
        <end position="176"/>
    </location>
</feature>
<evidence type="ECO:0000256" key="1">
    <source>
        <dbReference type="SAM" id="Phobius"/>
    </source>
</evidence>
<protein>
    <submittedName>
        <fullName evidence="2">Uncharacterized protein</fullName>
    </submittedName>
</protein>
<dbReference type="RefSeq" id="WP_130980365.1">
    <property type="nucleotide sequence ID" value="NZ_SISG01000001.1"/>
</dbReference>
<feature type="transmembrane region" description="Helical" evidence="1">
    <location>
        <begin position="40"/>
        <end position="64"/>
    </location>
</feature>
<gene>
    <name evidence="2" type="ORF">EYE40_01950</name>
</gene>
<dbReference type="EMBL" id="SISG01000001">
    <property type="protein sequence ID" value="TBN56255.1"/>
    <property type="molecule type" value="Genomic_DNA"/>
</dbReference>
<dbReference type="AlphaFoldDB" id="A0A4Q9GNL8"/>
<keyword evidence="1" id="KW-1133">Transmembrane helix</keyword>
<comment type="caution">
    <text evidence="2">The sequence shown here is derived from an EMBL/GenBank/DDBJ whole genome shotgun (WGS) entry which is preliminary data.</text>
</comment>
<feature type="transmembrane region" description="Helical" evidence="1">
    <location>
        <begin position="133"/>
        <end position="152"/>
    </location>
</feature>
<dbReference type="Proteomes" id="UP000294194">
    <property type="component" value="Unassembled WGS sequence"/>
</dbReference>
<proteinExistence type="predicted"/>
<feature type="transmembrane region" description="Helical" evidence="1">
    <location>
        <begin position="107"/>
        <end position="127"/>
    </location>
</feature>
<keyword evidence="3" id="KW-1185">Reference proteome</keyword>